<keyword evidence="2" id="KW-0808">Transferase</keyword>
<dbReference type="EMBL" id="LT629787">
    <property type="protein sequence ID" value="SDT94459.1"/>
    <property type="molecule type" value="Genomic_DNA"/>
</dbReference>
<organism evidence="3 4">
    <name type="scientific">Halopseudomonas salegens</name>
    <dbReference type="NCBI Taxonomy" id="1434072"/>
    <lineage>
        <taxon>Bacteria</taxon>
        <taxon>Pseudomonadati</taxon>
        <taxon>Pseudomonadota</taxon>
        <taxon>Gammaproteobacteria</taxon>
        <taxon>Pseudomonadales</taxon>
        <taxon>Pseudomonadaceae</taxon>
        <taxon>Halopseudomonas</taxon>
    </lineage>
</organism>
<dbReference type="Pfam" id="PF06325">
    <property type="entry name" value="PrmA"/>
    <property type="match status" value="1"/>
</dbReference>
<evidence type="ECO:0000256" key="2">
    <source>
        <dbReference type="ARBA" id="ARBA00022679"/>
    </source>
</evidence>
<dbReference type="STRING" id="1434072.SAMN05216210_0721"/>
<evidence type="ECO:0000313" key="4">
    <source>
        <dbReference type="Proteomes" id="UP000243924"/>
    </source>
</evidence>
<dbReference type="InterPro" id="IPR029063">
    <property type="entry name" value="SAM-dependent_MTases_sf"/>
</dbReference>
<dbReference type="CDD" id="cd02440">
    <property type="entry name" value="AdoMet_MTases"/>
    <property type="match status" value="1"/>
</dbReference>
<dbReference type="Gene3D" id="3.40.50.150">
    <property type="entry name" value="Vaccinia Virus protein VP39"/>
    <property type="match status" value="1"/>
</dbReference>
<name>A0A1H2EHI9_9GAMM</name>
<dbReference type="InterPro" id="IPR050078">
    <property type="entry name" value="Ribosomal_L11_MeTrfase_PrmA"/>
</dbReference>
<dbReference type="SUPFAM" id="SSF53335">
    <property type="entry name" value="S-adenosyl-L-methionine-dependent methyltransferases"/>
    <property type="match status" value="1"/>
</dbReference>
<dbReference type="GO" id="GO:0032259">
    <property type="term" value="P:methylation"/>
    <property type="evidence" value="ECO:0007669"/>
    <property type="project" value="UniProtKB-KW"/>
</dbReference>
<gene>
    <name evidence="3" type="ORF">SAMN05216210_0721</name>
</gene>
<accession>A0A1H2EHI9</accession>
<keyword evidence="4" id="KW-1185">Reference proteome</keyword>
<protein>
    <submittedName>
        <fullName evidence="3">Predicted nicotinamide N-methyase</fullName>
    </submittedName>
</protein>
<dbReference type="AlphaFoldDB" id="A0A1H2EHI9"/>
<dbReference type="Proteomes" id="UP000243924">
    <property type="component" value="Chromosome I"/>
</dbReference>
<evidence type="ECO:0000313" key="3">
    <source>
        <dbReference type="EMBL" id="SDT94459.1"/>
    </source>
</evidence>
<sequence>MFVASKTTMHNQLEASLQQVLPAAKLTISALPGLPEIRLWLLDPENLDRAFASEETQRLLESPPYWGFCWGSGLALARWILDNPDHVRGKRVLDFGAGSGIVAIACALAGAKTSIACDLDPAAQLASRLNAELNQAEIGIAGDYFACRDSIDLLLAADVLYDSDNHPLLDHFTRRARQTLIADSRVRDLQHADFRKLTTLNSQTWPDLGEPLEFRQVALYGSGWFC</sequence>
<proteinExistence type="predicted"/>
<dbReference type="GO" id="GO:0016279">
    <property type="term" value="F:protein-lysine N-methyltransferase activity"/>
    <property type="evidence" value="ECO:0007669"/>
    <property type="project" value="TreeGrafter"/>
</dbReference>
<dbReference type="PANTHER" id="PTHR43648">
    <property type="entry name" value="ELECTRON TRANSFER FLAVOPROTEIN BETA SUBUNIT LYSINE METHYLTRANSFERASE"/>
    <property type="match status" value="1"/>
</dbReference>
<keyword evidence="1" id="KW-0489">Methyltransferase</keyword>
<evidence type="ECO:0000256" key="1">
    <source>
        <dbReference type="ARBA" id="ARBA00022603"/>
    </source>
</evidence>
<reference evidence="4" key="1">
    <citation type="submission" date="2016-10" db="EMBL/GenBank/DDBJ databases">
        <authorList>
            <person name="Varghese N."/>
            <person name="Submissions S."/>
        </authorList>
    </citation>
    <scope>NUCLEOTIDE SEQUENCE [LARGE SCALE GENOMIC DNA]</scope>
    <source>
        <strain evidence="4">CECT 8338</strain>
    </source>
</reference>
<dbReference type="PANTHER" id="PTHR43648:SF1">
    <property type="entry name" value="ELECTRON TRANSFER FLAVOPROTEIN BETA SUBUNIT LYSINE METHYLTRANSFERASE"/>
    <property type="match status" value="1"/>
</dbReference>